<dbReference type="AlphaFoldDB" id="A0A2S2QAV6"/>
<organism evidence="6">
    <name type="scientific">Sipha flava</name>
    <name type="common">yellow sugarcane aphid</name>
    <dbReference type="NCBI Taxonomy" id="143950"/>
    <lineage>
        <taxon>Eukaryota</taxon>
        <taxon>Metazoa</taxon>
        <taxon>Ecdysozoa</taxon>
        <taxon>Arthropoda</taxon>
        <taxon>Hexapoda</taxon>
        <taxon>Insecta</taxon>
        <taxon>Pterygota</taxon>
        <taxon>Neoptera</taxon>
        <taxon>Paraneoptera</taxon>
        <taxon>Hemiptera</taxon>
        <taxon>Sternorrhyncha</taxon>
        <taxon>Aphidomorpha</taxon>
        <taxon>Aphidoidea</taxon>
        <taxon>Aphididae</taxon>
        <taxon>Sipha</taxon>
    </lineage>
</organism>
<dbReference type="RefSeq" id="XP_025418778.1">
    <property type="nucleotide sequence ID" value="XM_025562993.1"/>
</dbReference>
<dbReference type="InterPro" id="IPR036259">
    <property type="entry name" value="MFS_trans_sf"/>
</dbReference>
<gene>
    <name evidence="6" type="primary">SLC46A3_7</name>
    <name evidence="8" type="synonym">LOC112689335</name>
    <name evidence="6" type="ORF">g.10281</name>
</gene>
<keyword evidence="4 5" id="KW-0472">Membrane</keyword>
<name>A0A2S2QAV6_9HEMI</name>
<evidence type="ECO:0000256" key="4">
    <source>
        <dbReference type="ARBA" id="ARBA00023136"/>
    </source>
</evidence>
<feature type="transmembrane region" description="Helical" evidence="5">
    <location>
        <begin position="440"/>
        <end position="465"/>
    </location>
</feature>
<feature type="transmembrane region" description="Helical" evidence="5">
    <location>
        <begin position="281"/>
        <end position="301"/>
    </location>
</feature>
<feature type="transmembrane region" description="Helical" evidence="5">
    <location>
        <begin position="225"/>
        <end position="247"/>
    </location>
</feature>
<reference evidence="8" key="2">
    <citation type="submission" date="2025-04" db="UniProtKB">
        <authorList>
            <consortium name="RefSeq"/>
        </authorList>
    </citation>
    <scope>IDENTIFICATION</scope>
    <source>
        <tissue evidence="8">Whole body</tissue>
    </source>
</reference>
<proteinExistence type="predicted"/>
<dbReference type="GO" id="GO:0016020">
    <property type="term" value="C:membrane"/>
    <property type="evidence" value="ECO:0007669"/>
    <property type="project" value="UniProtKB-SubCell"/>
</dbReference>
<dbReference type="GO" id="GO:0022857">
    <property type="term" value="F:transmembrane transporter activity"/>
    <property type="evidence" value="ECO:0007669"/>
    <property type="project" value="InterPro"/>
</dbReference>
<dbReference type="PANTHER" id="PTHR23507:SF1">
    <property type="entry name" value="FI18259P1-RELATED"/>
    <property type="match status" value="1"/>
</dbReference>
<dbReference type="EMBL" id="GGMS01005665">
    <property type="protein sequence ID" value="MBY74868.1"/>
    <property type="molecule type" value="Transcribed_RNA"/>
</dbReference>
<dbReference type="InterPro" id="IPR011701">
    <property type="entry name" value="MFS"/>
</dbReference>
<evidence type="ECO:0000313" key="7">
    <source>
        <dbReference type="Proteomes" id="UP000694846"/>
    </source>
</evidence>
<feature type="transmembrane region" description="Helical" evidence="5">
    <location>
        <begin position="411"/>
        <end position="434"/>
    </location>
</feature>
<feature type="transmembrane region" description="Helical" evidence="5">
    <location>
        <begin position="132"/>
        <end position="153"/>
    </location>
</feature>
<feature type="transmembrane region" description="Helical" evidence="5">
    <location>
        <begin position="321"/>
        <end position="340"/>
    </location>
</feature>
<dbReference type="Proteomes" id="UP000694846">
    <property type="component" value="Unplaced"/>
</dbReference>
<feature type="transmembrane region" description="Helical" evidence="5">
    <location>
        <begin position="159"/>
        <end position="186"/>
    </location>
</feature>
<evidence type="ECO:0000313" key="8">
    <source>
        <dbReference type="RefSeq" id="XP_025418778.1"/>
    </source>
</evidence>
<accession>A0A2S2QAV6</accession>
<keyword evidence="7" id="KW-1185">Reference proteome</keyword>
<protein>
    <submittedName>
        <fullName evidence="8">Proton-coupled folate transporter-like</fullName>
    </submittedName>
    <submittedName>
        <fullName evidence="6">Solute carrier family 46 member 3</fullName>
    </submittedName>
</protein>
<feature type="transmembrane region" description="Helical" evidence="5">
    <location>
        <begin position="198"/>
        <end position="219"/>
    </location>
</feature>
<evidence type="ECO:0000256" key="1">
    <source>
        <dbReference type="ARBA" id="ARBA00004141"/>
    </source>
</evidence>
<dbReference type="OrthoDB" id="419734at2759"/>
<dbReference type="SUPFAM" id="SSF103473">
    <property type="entry name" value="MFS general substrate transporter"/>
    <property type="match status" value="1"/>
</dbReference>
<reference evidence="6" key="1">
    <citation type="submission" date="2018-04" db="EMBL/GenBank/DDBJ databases">
        <title>Transcriptome assembly of Sipha flava.</title>
        <authorList>
            <person name="Scully E.D."/>
            <person name="Geib S.M."/>
            <person name="Palmer N.A."/>
            <person name="Koch K."/>
            <person name="Bradshaw J."/>
            <person name="Heng-Moss T."/>
            <person name="Sarath G."/>
        </authorList>
    </citation>
    <scope>NUCLEOTIDE SEQUENCE</scope>
</reference>
<dbReference type="Pfam" id="PF07690">
    <property type="entry name" value="MFS_1"/>
    <property type="match status" value="1"/>
</dbReference>
<keyword evidence="2 5" id="KW-0812">Transmembrane</keyword>
<sequence>MSRPLEHTAPRLLGSTTPLTPVAGNRPVGRWGRLRSRTFKTVGDHCAVEIVTLLFSSSMSMSGFFQNNLLLRKACNGTVPFGECTDGEAHAQHVVSVIYSWKAAIQYIVPVVLIILSGPWSDSHGRRRRPLIFLPIIGQMLTDSLCILNVYFWSWPPQIAAIFEAITPGLFGSRSMFWVGVISYISDNSPIELRTLKYGIINAIYTISSLIGTGLAGFLNVGLGFYGAFLVSISFNLAAITIGLLIVKDTSEPYDKNVEWLKLKHFVQSYLNVFKGGTKSFTVTLFVLLLSQGVLVGRIGGEYAITYLFTRYKFHWYEVEYSYFAAFKMMTIFFGTLFSVSVLSHCMKVNDAIIGLIACSFDMLAAMCYVFATEPWQMYCISMIDFFHGTALTISTSLTSKLVQNDELGRLNSVQGLISTLLSFLIVSLYSATYHFTFEFLAGAVFLLNVILTIPIFIMFAIIYWKCKHLWTKETTQPQ</sequence>
<feature type="transmembrane region" description="Helical" evidence="5">
    <location>
        <begin position="103"/>
        <end position="120"/>
    </location>
</feature>
<evidence type="ECO:0000313" key="6">
    <source>
        <dbReference type="EMBL" id="MBY74868.1"/>
    </source>
</evidence>
<comment type="subcellular location">
    <subcellularLocation>
        <location evidence="1">Membrane</location>
        <topology evidence="1">Multi-pass membrane protein</topology>
    </subcellularLocation>
</comment>
<evidence type="ECO:0000256" key="3">
    <source>
        <dbReference type="ARBA" id="ARBA00022989"/>
    </source>
</evidence>
<keyword evidence="3 5" id="KW-1133">Transmembrane helix</keyword>
<dbReference type="PANTHER" id="PTHR23507">
    <property type="entry name" value="ZGC:174356"/>
    <property type="match status" value="1"/>
</dbReference>
<evidence type="ECO:0000256" key="2">
    <source>
        <dbReference type="ARBA" id="ARBA00022692"/>
    </source>
</evidence>
<feature type="transmembrane region" description="Helical" evidence="5">
    <location>
        <begin position="352"/>
        <end position="372"/>
    </location>
</feature>
<evidence type="ECO:0000256" key="5">
    <source>
        <dbReference type="SAM" id="Phobius"/>
    </source>
</evidence>
<dbReference type="Gene3D" id="1.20.1250.20">
    <property type="entry name" value="MFS general substrate transporter like domains"/>
    <property type="match status" value="1"/>
</dbReference>